<evidence type="ECO:0000313" key="7">
    <source>
        <dbReference type="EMBL" id="KAE8998112.1"/>
    </source>
</evidence>
<dbReference type="InterPro" id="IPR027417">
    <property type="entry name" value="P-loop_NTPase"/>
</dbReference>
<dbReference type="InterPro" id="IPR043926">
    <property type="entry name" value="ABCG_dom"/>
</dbReference>
<dbReference type="Pfam" id="PF00005">
    <property type="entry name" value="ABC_tran"/>
    <property type="match status" value="1"/>
</dbReference>
<keyword evidence="2" id="KW-0813">Transport</keyword>
<dbReference type="Proteomes" id="UP000429607">
    <property type="component" value="Unassembled WGS sequence"/>
</dbReference>
<accession>A0A6A3JWJ2</accession>
<dbReference type="InterPro" id="IPR003439">
    <property type="entry name" value="ABC_transporter-like_ATP-bd"/>
</dbReference>
<sequence>MVDDSAIRRKTRSMQSELQQIKVRFKHLSLMAALGSTKEDSDSNNIVKKMLGTKHSVRKHILHDISGSFRPGVVTLLLGQSGSGKSAFMKLLSGRFPMHHEITVEGTVSYNGVPHKKLLKRLPQFVNYVTQTETHLPTLTVRETLEFAHKCCGSPAENVVHGGSAEVHYPDVVLRTLGLDNCQHTIVGNGMHRGISGGEKRRVTTGEMEFGMKYVTLLDEISTGLDSAAAFDIVAAQRKLAKQMNKTVVISLLQPSPEIFALFDDVLVLNEGRSIYHGSTREVEGYFESLGFVCPPERDLADFLCDLATPQQAQYEVGVLVIGGQSQASRSSSVWSSAGYSARRNYSRT</sequence>
<name>A0A6A3JWJ2_9STRA</name>
<proteinExistence type="predicted"/>
<dbReference type="Gene3D" id="3.40.50.300">
    <property type="entry name" value="P-loop containing nucleotide triphosphate hydrolases"/>
    <property type="match status" value="1"/>
</dbReference>
<dbReference type="GO" id="GO:0005524">
    <property type="term" value="F:ATP binding"/>
    <property type="evidence" value="ECO:0007669"/>
    <property type="project" value="InterPro"/>
</dbReference>
<keyword evidence="4" id="KW-1133">Transmembrane helix</keyword>
<dbReference type="GO" id="GO:0140359">
    <property type="term" value="F:ABC-type transporter activity"/>
    <property type="evidence" value="ECO:0007669"/>
    <property type="project" value="InterPro"/>
</dbReference>
<dbReference type="OrthoDB" id="77750at2759"/>
<comment type="subcellular location">
    <subcellularLocation>
        <location evidence="1">Membrane</location>
        <topology evidence="1">Multi-pass membrane protein</topology>
    </subcellularLocation>
</comment>
<dbReference type="PANTHER" id="PTHR19241">
    <property type="entry name" value="ATP-BINDING CASSETTE TRANSPORTER"/>
    <property type="match status" value="1"/>
</dbReference>
<evidence type="ECO:0000313" key="12">
    <source>
        <dbReference type="Proteomes" id="UP000435112"/>
    </source>
</evidence>
<evidence type="ECO:0000256" key="4">
    <source>
        <dbReference type="ARBA" id="ARBA00022989"/>
    </source>
</evidence>
<dbReference type="GO" id="GO:0016020">
    <property type="term" value="C:membrane"/>
    <property type="evidence" value="ECO:0007669"/>
    <property type="project" value="UniProtKB-SubCell"/>
</dbReference>
<evidence type="ECO:0000313" key="11">
    <source>
        <dbReference type="Proteomes" id="UP000434957"/>
    </source>
</evidence>
<dbReference type="EMBL" id="QXFV01001606">
    <property type="protein sequence ID" value="KAE9002122.1"/>
    <property type="molecule type" value="Genomic_DNA"/>
</dbReference>
<dbReference type="AlphaFoldDB" id="A0A6A3JWJ2"/>
<evidence type="ECO:0000256" key="3">
    <source>
        <dbReference type="ARBA" id="ARBA00022692"/>
    </source>
</evidence>
<dbReference type="EMBL" id="QXFU01001647">
    <property type="protein sequence ID" value="KAE8998112.1"/>
    <property type="molecule type" value="Genomic_DNA"/>
</dbReference>
<dbReference type="SUPFAM" id="SSF52540">
    <property type="entry name" value="P-loop containing nucleoside triphosphate hydrolases"/>
    <property type="match status" value="1"/>
</dbReference>
<keyword evidence="5" id="KW-0472">Membrane</keyword>
<evidence type="ECO:0000313" key="9">
    <source>
        <dbReference type="EMBL" id="KAE9313052.1"/>
    </source>
</evidence>
<dbReference type="GO" id="GO:0016887">
    <property type="term" value="F:ATP hydrolysis activity"/>
    <property type="evidence" value="ECO:0007669"/>
    <property type="project" value="InterPro"/>
</dbReference>
<dbReference type="PROSITE" id="PS50893">
    <property type="entry name" value="ABC_TRANSPORTER_2"/>
    <property type="match status" value="1"/>
</dbReference>
<dbReference type="FunFam" id="3.40.50.300:FF:000528">
    <property type="entry name" value="ABC transporter G family member 31"/>
    <property type="match status" value="1"/>
</dbReference>
<gene>
    <name evidence="8" type="ORF">PR001_g18348</name>
    <name evidence="7" type="ORF">PR002_g18832</name>
    <name evidence="9" type="ORF">PR003_g19603</name>
</gene>
<dbReference type="Pfam" id="PF19055">
    <property type="entry name" value="ABC2_membrane_7"/>
    <property type="match status" value="1"/>
</dbReference>
<dbReference type="EMBL" id="QXFT01001666">
    <property type="protein sequence ID" value="KAE9313052.1"/>
    <property type="molecule type" value="Genomic_DNA"/>
</dbReference>
<dbReference type="Proteomes" id="UP000435112">
    <property type="component" value="Unassembled WGS sequence"/>
</dbReference>
<organism evidence="7 12">
    <name type="scientific">Phytophthora rubi</name>
    <dbReference type="NCBI Taxonomy" id="129364"/>
    <lineage>
        <taxon>Eukaryota</taxon>
        <taxon>Sar</taxon>
        <taxon>Stramenopiles</taxon>
        <taxon>Oomycota</taxon>
        <taxon>Peronosporomycetes</taxon>
        <taxon>Peronosporales</taxon>
        <taxon>Peronosporaceae</taxon>
        <taxon>Phytophthora</taxon>
    </lineage>
</organism>
<evidence type="ECO:0000256" key="2">
    <source>
        <dbReference type="ARBA" id="ARBA00022448"/>
    </source>
</evidence>
<evidence type="ECO:0000313" key="10">
    <source>
        <dbReference type="Proteomes" id="UP000429607"/>
    </source>
</evidence>
<dbReference type="Proteomes" id="UP000434957">
    <property type="component" value="Unassembled WGS sequence"/>
</dbReference>
<keyword evidence="3" id="KW-0812">Transmembrane</keyword>
<evidence type="ECO:0000259" key="6">
    <source>
        <dbReference type="PROSITE" id="PS50893"/>
    </source>
</evidence>
<evidence type="ECO:0000256" key="5">
    <source>
        <dbReference type="ARBA" id="ARBA00023136"/>
    </source>
</evidence>
<reference evidence="10 12" key="1">
    <citation type="submission" date="2018-09" db="EMBL/GenBank/DDBJ databases">
        <title>Genomic investigation of the strawberry pathogen Phytophthora fragariae indicates pathogenicity is determined by transcriptional variation in three key races.</title>
        <authorList>
            <person name="Adams T.M."/>
            <person name="Armitage A.D."/>
            <person name="Sobczyk M.K."/>
            <person name="Bates H.J."/>
            <person name="Dunwell J.M."/>
            <person name="Nellist C.F."/>
            <person name="Harrison R.J."/>
        </authorList>
    </citation>
    <scope>NUCLEOTIDE SEQUENCE [LARGE SCALE GENOMIC DNA]</scope>
    <source>
        <strain evidence="8 10">SCRP249</strain>
        <strain evidence="7 12">SCRP324</strain>
        <strain evidence="9 11">SCRP333</strain>
    </source>
</reference>
<feature type="domain" description="ABC transporter" evidence="6">
    <location>
        <begin position="41"/>
        <end position="296"/>
    </location>
</feature>
<evidence type="ECO:0000256" key="1">
    <source>
        <dbReference type="ARBA" id="ARBA00004141"/>
    </source>
</evidence>
<comment type="caution">
    <text evidence="7">The sequence shown here is derived from an EMBL/GenBank/DDBJ whole genome shotgun (WGS) entry which is preliminary data.</text>
</comment>
<keyword evidence="11" id="KW-1185">Reference proteome</keyword>
<protein>
    <recommendedName>
        <fullName evidence="6">ABC transporter domain-containing protein</fullName>
    </recommendedName>
</protein>
<evidence type="ECO:0000313" key="8">
    <source>
        <dbReference type="EMBL" id="KAE9002122.1"/>
    </source>
</evidence>